<dbReference type="Proteomes" id="UP000731907">
    <property type="component" value="Unassembled WGS sequence"/>
</dbReference>
<evidence type="ECO:0000313" key="2">
    <source>
        <dbReference type="Proteomes" id="UP000731907"/>
    </source>
</evidence>
<protein>
    <submittedName>
        <fullName evidence="1">Uncharacterized protein</fullName>
    </submittedName>
</protein>
<gene>
    <name evidence="1" type="ORF">GU927_005340</name>
</gene>
<reference evidence="1 2" key="1">
    <citation type="submission" date="2021-06" db="EMBL/GenBank/DDBJ databases">
        <title>Rhodobacteraceae bacterium strain HSP-20.</title>
        <authorList>
            <person name="Chen W.-M."/>
        </authorList>
    </citation>
    <scope>NUCLEOTIDE SEQUENCE [LARGE SCALE GENOMIC DNA]</scope>
    <source>
        <strain evidence="1 2">HSP-20</strain>
    </source>
</reference>
<evidence type="ECO:0000313" key="1">
    <source>
        <dbReference type="EMBL" id="MBU9697268.1"/>
    </source>
</evidence>
<keyword evidence="2" id="KW-1185">Reference proteome</keyword>
<dbReference type="RefSeq" id="WP_161761313.1">
    <property type="nucleotide sequence ID" value="NZ_JAAATX020000003.1"/>
</dbReference>
<sequence>MHPTEQSFSEMISSCFARLGAEVDKQVVHDAILRVLAETDPFLSFALERTGLPTQTIVSVFHGIRVIVRIGFPIPGCLSFFSDLDLAKTIILDHDMGWGSSGPRYGRHEQNDTIRAVFARLAEELPSQHARLELLDALGREKDAPPVLDVWDLVSIPDDHAIEDTCRSLMT</sequence>
<dbReference type="EMBL" id="JAAATX020000003">
    <property type="protein sequence ID" value="MBU9697268.1"/>
    <property type="molecule type" value="Genomic_DNA"/>
</dbReference>
<name>A0ABS6J0J1_9RHOB</name>
<proteinExistence type="predicted"/>
<comment type="caution">
    <text evidence="1">The sequence shown here is derived from an EMBL/GenBank/DDBJ whole genome shotgun (WGS) entry which is preliminary data.</text>
</comment>
<organism evidence="1 2">
    <name type="scientific">Paragemmobacter amnigenus</name>
    <dbReference type="NCBI Taxonomy" id="2852097"/>
    <lineage>
        <taxon>Bacteria</taxon>
        <taxon>Pseudomonadati</taxon>
        <taxon>Pseudomonadota</taxon>
        <taxon>Alphaproteobacteria</taxon>
        <taxon>Rhodobacterales</taxon>
        <taxon>Paracoccaceae</taxon>
        <taxon>Paragemmobacter</taxon>
    </lineage>
</organism>
<accession>A0ABS6J0J1</accession>